<evidence type="ECO:0000313" key="2">
    <source>
        <dbReference type="Proteomes" id="UP000811246"/>
    </source>
</evidence>
<dbReference type="Proteomes" id="UP000811246">
    <property type="component" value="Chromosome 14"/>
</dbReference>
<proteinExistence type="predicted"/>
<organism evidence="1 2">
    <name type="scientific">Carya illinoinensis</name>
    <name type="common">Pecan</name>
    <dbReference type="NCBI Taxonomy" id="32201"/>
    <lineage>
        <taxon>Eukaryota</taxon>
        <taxon>Viridiplantae</taxon>
        <taxon>Streptophyta</taxon>
        <taxon>Embryophyta</taxon>
        <taxon>Tracheophyta</taxon>
        <taxon>Spermatophyta</taxon>
        <taxon>Magnoliopsida</taxon>
        <taxon>eudicotyledons</taxon>
        <taxon>Gunneridae</taxon>
        <taxon>Pentapetalae</taxon>
        <taxon>rosids</taxon>
        <taxon>fabids</taxon>
        <taxon>Fagales</taxon>
        <taxon>Juglandaceae</taxon>
        <taxon>Carya</taxon>
    </lineage>
</organism>
<gene>
    <name evidence="1" type="ORF">I3842_14G092000</name>
</gene>
<comment type="caution">
    <text evidence="1">The sequence shown here is derived from an EMBL/GenBank/DDBJ whole genome shotgun (WGS) entry which is preliminary data.</text>
</comment>
<evidence type="ECO:0000313" key="1">
    <source>
        <dbReference type="EMBL" id="KAG6678654.1"/>
    </source>
</evidence>
<dbReference type="EMBL" id="CM031838">
    <property type="protein sequence ID" value="KAG6678654.1"/>
    <property type="molecule type" value="Genomic_DNA"/>
</dbReference>
<name>A0A922AKR5_CARIL</name>
<sequence length="141" mass="15897">MSGGSWAAALGFLNKATDCCHRCASSPLPPLEFGFMQIYDQLISKLYILQQKCHVDKCTMLIKSGKNGVHISCILVQHDLISLISLPFGTFNIMIDQVVILRKARGLCRRLPVVDPKNWMLKTRQAGTFCRLIRMRSLVVF</sequence>
<dbReference type="AlphaFoldDB" id="A0A922AKR5"/>
<accession>A0A922AKR5</accession>
<reference evidence="1" key="1">
    <citation type="submission" date="2021-01" db="EMBL/GenBank/DDBJ databases">
        <authorList>
            <person name="Lovell J.T."/>
            <person name="Bentley N."/>
            <person name="Bhattarai G."/>
            <person name="Jenkins J.W."/>
            <person name="Sreedasyam A."/>
            <person name="Alarcon Y."/>
            <person name="Bock C."/>
            <person name="Boston L."/>
            <person name="Carlson J."/>
            <person name="Cervantes K."/>
            <person name="Clermont K."/>
            <person name="Krom N."/>
            <person name="Kubenka K."/>
            <person name="Mamidi S."/>
            <person name="Mattison C."/>
            <person name="Monteros M."/>
            <person name="Pisani C."/>
            <person name="Plott C."/>
            <person name="Rajasekar S."/>
            <person name="Rhein H.S."/>
            <person name="Rohla C."/>
            <person name="Song M."/>
            <person name="Hilaire R.S."/>
            <person name="Shu S."/>
            <person name="Wells L."/>
            <person name="Wang X."/>
            <person name="Webber J."/>
            <person name="Heerema R.J."/>
            <person name="Klein P."/>
            <person name="Conner P."/>
            <person name="Grauke L."/>
            <person name="Grimwood J."/>
            <person name="Schmutz J."/>
            <person name="Randall J.J."/>
        </authorList>
    </citation>
    <scope>NUCLEOTIDE SEQUENCE</scope>
    <source>
        <tissue evidence="1">Leaf</tissue>
    </source>
</reference>
<protein>
    <submittedName>
        <fullName evidence="1">Uncharacterized protein</fullName>
    </submittedName>
</protein>